<comment type="caution">
    <text evidence="4">The sequence shown here is derived from an EMBL/GenBank/DDBJ whole genome shotgun (WGS) entry which is preliminary data.</text>
</comment>
<dbReference type="Proteomes" id="UP000319148">
    <property type="component" value="Unassembled WGS sequence"/>
</dbReference>
<evidence type="ECO:0000259" key="2">
    <source>
        <dbReference type="Pfam" id="PF05233"/>
    </source>
</evidence>
<dbReference type="OrthoDB" id="9795345at2"/>
<proteinExistence type="predicted"/>
<dbReference type="Pfam" id="PF07879">
    <property type="entry name" value="PHB_acc_N"/>
    <property type="match status" value="1"/>
</dbReference>
<accession>A0A501PNE1</accession>
<gene>
    <name evidence="4" type="primary">phaR</name>
    <name evidence="4" type="ORF">FIV46_05560</name>
</gene>
<dbReference type="Pfam" id="PF05233">
    <property type="entry name" value="PHB_acc"/>
    <property type="match status" value="1"/>
</dbReference>
<evidence type="ECO:0000313" key="4">
    <source>
        <dbReference type="EMBL" id="TPD61678.1"/>
    </source>
</evidence>
<feature type="region of interest" description="Disordered" evidence="1">
    <location>
        <begin position="159"/>
        <end position="184"/>
    </location>
</feature>
<dbReference type="AlphaFoldDB" id="A0A501PNE1"/>
<dbReference type="RefSeq" id="WP_139939237.1">
    <property type="nucleotide sequence ID" value="NZ_JBHSYP010000003.1"/>
</dbReference>
<protein>
    <submittedName>
        <fullName evidence="4">Polyhydroxyalkanoate synthesis repressor PhaR</fullName>
    </submittedName>
</protein>
<evidence type="ECO:0000259" key="3">
    <source>
        <dbReference type="Pfam" id="PF07879"/>
    </source>
</evidence>
<dbReference type="InterPro" id="IPR010134">
    <property type="entry name" value="PHA_reg_PhaR"/>
</dbReference>
<dbReference type="GO" id="GO:0006355">
    <property type="term" value="P:regulation of DNA-templated transcription"/>
    <property type="evidence" value="ECO:0007669"/>
    <property type="project" value="InterPro"/>
</dbReference>
<feature type="compositionally biased region" description="Basic and acidic residues" evidence="1">
    <location>
        <begin position="165"/>
        <end position="182"/>
    </location>
</feature>
<feature type="domain" description="PHB accumulation regulatory" evidence="2">
    <location>
        <begin position="77"/>
        <end position="116"/>
    </location>
</feature>
<reference evidence="5" key="1">
    <citation type="submission" date="2019-06" db="EMBL/GenBank/DDBJ databases">
        <title>The complete genome of Emcibacter congregatus ZYLT.</title>
        <authorList>
            <person name="Zhao Z."/>
        </authorList>
    </citation>
    <scope>NUCLEOTIDE SEQUENCE [LARGE SCALE GENOMIC DNA]</scope>
    <source>
        <strain evidence="5">MCCC 1A06723</strain>
    </source>
</reference>
<dbReference type="InterPro" id="IPR012909">
    <property type="entry name" value="PHA_DNA-bd_N"/>
</dbReference>
<sequence>MAKKDKTENGQIVIKKYANRRLYNTDSSSYVTLDDLATMVRDGKDFIVRDAKSGEDITHSVLTQIIFEEESKGETLLPINFLRQLISFYGGGLQQVVPDYLESSMSMFAENQERFRQFVEENFSSGTPFSFKSFKPFEEMTRQNMAAFENAMQMFSPFHGIPQPETKEKEKAEEGAKGDEQLSKLQEQLAAMQQQLQELQKK</sequence>
<keyword evidence="5" id="KW-1185">Reference proteome</keyword>
<feature type="domain" description="PHA accumulation regulator DNA-binding N-terminal" evidence="3">
    <location>
        <begin position="13"/>
        <end position="73"/>
    </location>
</feature>
<dbReference type="NCBIfam" id="TIGR01848">
    <property type="entry name" value="PHA_reg_PhaR"/>
    <property type="match status" value="1"/>
</dbReference>
<dbReference type="InterPro" id="IPR007897">
    <property type="entry name" value="PHB_accumulat"/>
</dbReference>
<organism evidence="4 5">
    <name type="scientific">Emcibacter nanhaiensis</name>
    <dbReference type="NCBI Taxonomy" id="1505037"/>
    <lineage>
        <taxon>Bacteria</taxon>
        <taxon>Pseudomonadati</taxon>
        <taxon>Pseudomonadota</taxon>
        <taxon>Alphaproteobacteria</taxon>
        <taxon>Emcibacterales</taxon>
        <taxon>Emcibacteraceae</taxon>
        <taxon>Emcibacter</taxon>
    </lineage>
</organism>
<name>A0A501PNE1_9PROT</name>
<dbReference type="EMBL" id="VFIY01000005">
    <property type="protein sequence ID" value="TPD61678.1"/>
    <property type="molecule type" value="Genomic_DNA"/>
</dbReference>
<evidence type="ECO:0000313" key="5">
    <source>
        <dbReference type="Proteomes" id="UP000319148"/>
    </source>
</evidence>
<evidence type="ECO:0000256" key="1">
    <source>
        <dbReference type="SAM" id="MobiDB-lite"/>
    </source>
</evidence>